<reference evidence="2" key="1">
    <citation type="submission" date="2020-05" db="EMBL/GenBank/DDBJ databases">
        <title>Genomic Encyclopedia of Type Strains, Phase IV (KMG-V): Genome sequencing to study the core and pangenomes of soil and plant-associated prokaryotes.</title>
        <authorList>
            <person name="Whitman W."/>
        </authorList>
    </citation>
    <scope>NUCLEOTIDE SEQUENCE</scope>
    <source>
        <strain evidence="2">16F</strain>
    </source>
</reference>
<evidence type="ECO:0000259" key="1">
    <source>
        <dbReference type="Pfam" id="PF00535"/>
    </source>
</evidence>
<keyword evidence="3" id="KW-1185">Reference proteome</keyword>
<evidence type="ECO:0000313" key="3">
    <source>
        <dbReference type="Proteomes" id="UP000610746"/>
    </source>
</evidence>
<accession>A0A8J8GBI3</accession>
<name>A0A8J8GBI3_9FLAO</name>
<dbReference type="EMBL" id="JABSNO010000011">
    <property type="protein sequence ID" value="NRS92647.1"/>
    <property type="molecule type" value="Genomic_DNA"/>
</dbReference>
<dbReference type="PANTHER" id="PTHR22916:SF3">
    <property type="entry name" value="UDP-GLCNAC:BETAGAL BETA-1,3-N-ACETYLGLUCOSAMINYLTRANSFERASE-LIKE PROTEIN 1"/>
    <property type="match status" value="1"/>
</dbReference>
<dbReference type="GO" id="GO:0016758">
    <property type="term" value="F:hexosyltransferase activity"/>
    <property type="evidence" value="ECO:0007669"/>
    <property type="project" value="UniProtKB-ARBA"/>
</dbReference>
<comment type="caution">
    <text evidence="2">The sequence shown here is derived from an EMBL/GenBank/DDBJ whole genome shotgun (WGS) entry which is preliminary data.</text>
</comment>
<protein>
    <submittedName>
        <fullName evidence="2">Glycosyltransferase involved in cell wall biosynthesis</fullName>
    </submittedName>
</protein>
<gene>
    <name evidence="2" type="ORF">HNQ03_001725</name>
</gene>
<dbReference type="SUPFAM" id="SSF53448">
    <property type="entry name" value="Nucleotide-diphospho-sugar transferases"/>
    <property type="match status" value="1"/>
</dbReference>
<feature type="domain" description="Glycosyltransferase 2-like" evidence="1">
    <location>
        <begin position="4"/>
        <end position="163"/>
    </location>
</feature>
<organism evidence="2 3">
    <name type="scientific">Frigoriflavimonas asaccharolytica</name>
    <dbReference type="NCBI Taxonomy" id="2735899"/>
    <lineage>
        <taxon>Bacteria</taxon>
        <taxon>Pseudomonadati</taxon>
        <taxon>Bacteroidota</taxon>
        <taxon>Flavobacteriia</taxon>
        <taxon>Flavobacteriales</taxon>
        <taxon>Weeksellaceae</taxon>
        <taxon>Frigoriflavimonas</taxon>
    </lineage>
</organism>
<dbReference type="Gene3D" id="3.90.550.10">
    <property type="entry name" value="Spore Coat Polysaccharide Biosynthesis Protein SpsA, Chain A"/>
    <property type="match status" value="1"/>
</dbReference>
<sequence length="278" mass="32480">MKFSVLIAHFNNAKYFKDCYDSLLKQSYENWEAIILDDASNENEKTLVKKIIEGDNRFKFFENTKNQGVGFTKSKLIELANGEIVGYVDPDDAILPTAIEKSIEIFKKDKKVALTYSRFMSCDENLQAISPFKSANQVQNNDKYFFNYPVQIAHFVCFSKEIYSSTEKMNTELKISEDQDLYLKLYEKGKVIFIDETNYLYRTHSGGISQNDHKKTSYEYWAKVIWNAMQRRKLTSINGKKIPTEFSSSAEIFNLLTYQNSIPYRIKKKLKILFQSLF</sequence>
<dbReference type="InterPro" id="IPR001173">
    <property type="entry name" value="Glyco_trans_2-like"/>
</dbReference>
<dbReference type="Pfam" id="PF00535">
    <property type="entry name" value="Glycos_transf_2"/>
    <property type="match status" value="1"/>
</dbReference>
<dbReference type="AlphaFoldDB" id="A0A8J8GBI3"/>
<evidence type="ECO:0000313" key="2">
    <source>
        <dbReference type="EMBL" id="NRS92647.1"/>
    </source>
</evidence>
<dbReference type="RefSeq" id="WP_173779240.1">
    <property type="nucleotide sequence ID" value="NZ_JABSNO010000011.1"/>
</dbReference>
<dbReference type="InterPro" id="IPR029044">
    <property type="entry name" value="Nucleotide-diphossugar_trans"/>
</dbReference>
<dbReference type="Proteomes" id="UP000610746">
    <property type="component" value="Unassembled WGS sequence"/>
</dbReference>
<dbReference type="PANTHER" id="PTHR22916">
    <property type="entry name" value="GLYCOSYLTRANSFERASE"/>
    <property type="match status" value="1"/>
</dbReference>
<proteinExistence type="predicted"/>